<evidence type="ECO:0000313" key="2">
    <source>
        <dbReference type="Proteomes" id="UP000775213"/>
    </source>
</evidence>
<comment type="caution">
    <text evidence="1">The sequence shown here is derived from an EMBL/GenBank/DDBJ whole genome shotgun (WGS) entry which is preliminary data.</text>
</comment>
<dbReference type="Proteomes" id="UP000775213">
    <property type="component" value="Unassembled WGS sequence"/>
</dbReference>
<dbReference type="AlphaFoldDB" id="A0AAV7HSK8"/>
<dbReference type="EMBL" id="JAGFBR010000001">
    <property type="protein sequence ID" value="KAH0470523.1"/>
    <property type="molecule type" value="Genomic_DNA"/>
</dbReference>
<organism evidence="1 2">
    <name type="scientific">Dendrobium chrysotoxum</name>
    <name type="common">Orchid</name>
    <dbReference type="NCBI Taxonomy" id="161865"/>
    <lineage>
        <taxon>Eukaryota</taxon>
        <taxon>Viridiplantae</taxon>
        <taxon>Streptophyta</taxon>
        <taxon>Embryophyta</taxon>
        <taxon>Tracheophyta</taxon>
        <taxon>Spermatophyta</taxon>
        <taxon>Magnoliopsida</taxon>
        <taxon>Liliopsida</taxon>
        <taxon>Asparagales</taxon>
        <taxon>Orchidaceae</taxon>
        <taxon>Epidendroideae</taxon>
        <taxon>Malaxideae</taxon>
        <taxon>Dendrobiinae</taxon>
        <taxon>Dendrobium</taxon>
    </lineage>
</organism>
<name>A0AAV7HSK8_DENCH</name>
<gene>
    <name evidence="1" type="ORF">IEQ34_000246</name>
</gene>
<sequence length="77" mass="8784">MEDEAYMLQEEMEMGSNTMERVLSSYKGVDAAAMPVVCKECVATMEQRRWPDFHCCVYDEVIVGFRTTAGPIQRPSK</sequence>
<keyword evidence="2" id="KW-1185">Reference proteome</keyword>
<dbReference type="PANTHER" id="PTHR36351:SF1">
    <property type="entry name" value="EMBRYO SAC DEVELOPMENT ARREST 12"/>
    <property type="match status" value="1"/>
</dbReference>
<dbReference type="PANTHER" id="PTHR36351">
    <property type="entry name" value="EMBRYO SAC DEVELOPMENT ARREST 12"/>
    <property type="match status" value="1"/>
</dbReference>
<reference evidence="1 2" key="1">
    <citation type="journal article" date="2021" name="Hortic Res">
        <title>Chromosome-scale assembly of the Dendrobium chrysotoxum genome enhances the understanding of orchid evolution.</title>
        <authorList>
            <person name="Zhang Y."/>
            <person name="Zhang G.Q."/>
            <person name="Zhang D."/>
            <person name="Liu X.D."/>
            <person name="Xu X.Y."/>
            <person name="Sun W.H."/>
            <person name="Yu X."/>
            <person name="Zhu X."/>
            <person name="Wang Z.W."/>
            <person name="Zhao X."/>
            <person name="Zhong W.Y."/>
            <person name="Chen H."/>
            <person name="Yin W.L."/>
            <person name="Huang T."/>
            <person name="Niu S.C."/>
            <person name="Liu Z.J."/>
        </authorList>
    </citation>
    <scope>NUCLEOTIDE SEQUENCE [LARGE SCALE GENOMIC DNA]</scope>
    <source>
        <strain evidence="1">Lindl</strain>
    </source>
</reference>
<accession>A0AAV7HSK8</accession>
<evidence type="ECO:0000313" key="1">
    <source>
        <dbReference type="EMBL" id="KAH0470523.1"/>
    </source>
</evidence>
<protein>
    <submittedName>
        <fullName evidence="1">Uncharacterized protein</fullName>
    </submittedName>
</protein>
<proteinExistence type="predicted"/>